<dbReference type="Pfam" id="PF00069">
    <property type="entry name" value="Pkinase"/>
    <property type="match status" value="1"/>
</dbReference>
<dbReference type="PROSITE" id="PS50011">
    <property type="entry name" value="PROTEIN_KINASE_DOM"/>
    <property type="match status" value="1"/>
</dbReference>
<dbReference type="OMA" id="KPGDAMK"/>
<evidence type="ECO:0000256" key="5">
    <source>
        <dbReference type="ARBA" id="ARBA00022679"/>
    </source>
</evidence>
<keyword evidence="5" id="KW-0808">Transferase</keyword>
<dbReference type="GO" id="GO:0005524">
    <property type="term" value="F:ATP binding"/>
    <property type="evidence" value="ECO:0007669"/>
    <property type="project" value="UniProtKB-UniRule"/>
</dbReference>
<name>A0A813I1P3_POLGL</name>
<evidence type="ECO:0000256" key="10">
    <source>
        <dbReference type="ARBA" id="ARBA00022837"/>
    </source>
</evidence>
<keyword evidence="11 15" id="KW-0067">ATP-binding</keyword>
<comment type="caution">
    <text evidence="17">The sequence shown here is derived from an EMBL/GenBank/DDBJ whole genome shotgun (WGS) entry which is preliminary data.</text>
</comment>
<reference evidence="17" key="1">
    <citation type="submission" date="2021-02" db="EMBL/GenBank/DDBJ databases">
        <authorList>
            <person name="Dougan E. K."/>
            <person name="Rhodes N."/>
            <person name="Thang M."/>
            <person name="Chan C."/>
        </authorList>
    </citation>
    <scope>NUCLEOTIDE SEQUENCE</scope>
</reference>
<dbReference type="GO" id="GO:0004674">
    <property type="term" value="F:protein serine/threonine kinase activity"/>
    <property type="evidence" value="ECO:0007669"/>
    <property type="project" value="UniProtKB-KW"/>
</dbReference>
<feature type="non-terminal residue" evidence="17">
    <location>
        <position position="1"/>
    </location>
</feature>
<keyword evidence="10" id="KW-0106">Calcium</keyword>
<comment type="catalytic activity">
    <reaction evidence="13">
        <text>L-threonyl-[protein] + ATP = O-phospho-L-threonyl-[protein] + ADP + H(+)</text>
        <dbReference type="Rhea" id="RHEA:46608"/>
        <dbReference type="Rhea" id="RHEA-COMP:11060"/>
        <dbReference type="Rhea" id="RHEA-COMP:11605"/>
        <dbReference type="ChEBI" id="CHEBI:15378"/>
        <dbReference type="ChEBI" id="CHEBI:30013"/>
        <dbReference type="ChEBI" id="CHEBI:30616"/>
        <dbReference type="ChEBI" id="CHEBI:61977"/>
        <dbReference type="ChEBI" id="CHEBI:456216"/>
        <dbReference type="EC" id="2.7.11.1"/>
    </reaction>
</comment>
<dbReference type="PROSITE" id="PS00107">
    <property type="entry name" value="PROTEIN_KINASE_ATP"/>
    <property type="match status" value="1"/>
</dbReference>
<dbReference type="AlphaFoldDB" id="A0A813I1P3"/>
<evidence type="ECO:0000259" key="16">
    <source>
        <dbReference type="PROSITE" id="PS50011"/>
    </source>
</evidence>
<evidence type="ECO:0000256" key="13">
    <source>
        <dbReference type="ARBA" id="ARBA00047899"/>
    </source>
</evidence>
<sequence>MGSSCCSLEQADSSNKPEVIQFSHGFALLNDGRIDDVYDVSKTKLGEGAFGGVYLATHKDTKAVRAVKTTSRMALGGEAVEESKTLRRLNHPNVIRLYETFQDAKCVYLVLEACTGGELLDRIMEETRSVRWTEHKAATYFKQVLSAVHYMHMNGIVHRDMRPENCILQDKSPEAEVKIIDFNSACSFEHGKPLTEKVGSPYYIAPEVIAGSYGPKYDIWSCGVVLYIMLSGAPPFVGDNDASILESVKRGEVGFEGASWSPISQDAKALVQSMLT</sequence>
<dbReference type="Gene3D" id="3.30.200.20">
    <property type="entry name" value="Phosphorylase Kinase, domain 1"/>
    <property type="match status" value="1"/>
</dbReference>
<comment type="subunit">
    <text evidence="2">Monomer.</text>
</comment>
<feature type="binding site" evidence="15">
    <location>
        <position position="68"/>
    </location>
    <ligand>
        <name>ATP</name>
        <dbReference type="ChEBI" id="CHEBI:30616"/>
    </ligand>
</feature>
<feature type="domain" description="Protein kinase" evidence="16">
    <location>
        <begin position="39"/>
        <end position="276"/>
    </location>
</feature>
<evidence type="ECO:0000256" key="15">
    <source>
        <dbReference type="PROSITE-ProRule" id="PRU10141"/>
    </source>
</evidence>
<protein>
    <recommendedName>
        <fullName evidence="3">non-specific serine/threonine protein kinase</fullName>
        <ecNumber evidence="3">2.7.11.1</ecNumber>
    </recommendedName>
</protein>
<organism evidence="17 18">
    <name type="scientific">Polarella glacialis</name>
    <name type="common">Dinoflagellate</name>
    <dbReference type="NCBI Taxonomy" id="89957"/>
    <lineage>
        <taxon>Eukaryota</taxon>
        <taxon>Sar</taxon>
        <taxon>Alveolata</taxon>
        <taxon>Dinophyceae</taxon>
        <taxon>Suessiales</taxon>
        <taxon>Suessiaceae</taxon>
        <taxon>Polarella</taxon>
    </lineage>
</organism>
<dbReference type="PROSITE" id="PS00109">
    <property type="entry name" value="PROTEIN_KINASE_TYR"/>
    <property type="match status" value="1"/>
</dbReference>
<dbReference type="InterPro" id="IPR008266">
    <property type="entry name" value="Tyr_kinase_AS"/>
</dbReference>
<keyword evidence="9" id="KW-0418">Kinase</keyword>
<keyword evidence="8 15" id="KW-0547">Nucleotide-binding</keyword>
<dbReference type="CDD" id="cd05117">
    <property type="entry name" value="STKc_CAMK"/>
    <property type="match status" value="1"/>
</dbReference>
<dbReference type="Gene3D" id="1.10.510.10">
    <property type="entry name" value="Transferase(Phosphotransferase) domain 1"/>
    <property type="match status" value="1"/>
</dbReference>
<dbReference type="FunFam" id="3.30.200.20:FF:000315">
    <property type="entry name" value="Calcium-dependent protein kinase 3"/>
    <property type="match status" value="1"/>
</dbReference>
<evidence type="ECO:0000313" key="18">
    <source>
        <dbReference type="Proteomes" id="UP000654075"/>
    </source>
</evidence>
<evidence type="ECO:0000256" key="8">
    <source>
        <dbReference type="ARBA" id="ARBA00022741"/>
    </source>
</evidence>
<dbReference type="InterPro" id="IPR011009">
    <property type="entry name" value="Kinase-like_dom_sf"/>
</dbReference>
<dbReference type="EC" id="2.7.11.1" evidence="3"/>
<accession>A0A813I1P3</accession>
<keyword evidence="4" id="KW-0723">Serine/threonine-protein kinase</keyword>
<evidence type="ECO:0000256" key="2">
    <source>
        <dbReference type="ARBA" id="ARBA00011245"/>
    </source>
</evidence>
<keyword evidence="18" id="KW-1185">Reference proteome</keyword>
<dbReference type="PANTHER" id="PTHR24349">
    <property type="entry name" value="SERINE/THREONINE-PROTEIN KINASE"/>
    <property type="match status" value="1"/>
</dbReference>
<evidence type="ECO:0000313" key="17">
    <source>
        <dbReference type="EMBL" id="CAE8643564.1"/>
    </source>
</evidence>
<dbReference type="FunFam" id="1.10.510.10:FF:000571">
    <property type="entry name" value="Maternal embryonic leucine zipper kinase"/>
    <property type="match status" value="1"/>
</dbReference>
<dbReference type="OrthoDB" id="193931at2759"/>
<gene>
    <name evidence="17" type="ORF">PGLA1383_LOCUS57886</name>
</gene>
<dbReference type="InterPro" id="IPR017441">
    <property type="entry name" value="Protein_kinase_ATP_BS"/>
</dbReference>
<dbReference type="InterPro" id="IPR050205">
    <property type="entry name" value="CDPK_Ser/Thr_kinases"/>
</dbReference>
<evidence type="ECO:0000256" key="7">
    <source>
        <dbReference type="ARBA" id="ARBA00022737"/>
    </source>
</evidence>
<evidence type="ECO:0000256" key="6">
    <source>
        <dbReference type="ARBA" id="ARBA00022723"/>
    </source>
</evidence>
<evidence type="ECO:0000256" key="14">
    <source>
        <dbReference type="ARBA" id="ARBA00048679"/>
    </source>
</evidence>
<evidence type="ECO:0000256" key="4">
    <source>
        <dbReference type="ARBA" id="ARBA00022527"/>
    </source>
</evidence>
<evidence type="ECO:0000256" key="3">
    <source>
        <dbReference type="ARBA" id="ARBA00012513"/>
    </source>
</evidence>
<proteinExistence type="inferred from homology"/>
<evidence type="ECO:0000256" key="12">
    <source>
        <dbReference type="ARBA" id="ARBA00024334"/>
    </source>
</evidence>
<evidence type="ECO:0000256" key="1">
    <source>
        <dbReference type="ARBA" id="ARBA00001946"/>
    </source>
</evidence>
<keyword evidence="7" id="KW-0677">Repeat</keyword>
<dbReference type="EMBL" id="CAJNNV010033396">
    <property type="protein sequence ID" value="CAE8643564.1"/>
    <property type="molecule type" value="Genomic_DNA"/>
</dbReference>
<dbReference type="GO" id="GO:0046872">
    <property type="term" value="F:metal ion binding"/>
    <property type="evidence" value="ECO:0007669"/>
    <property type="project" value="UniProtKB-KW"/>
</dbReference>
<keyword evidence="6" id="KW-0479">Metal-binding</keyword>
<evidence type="ECO:0000256" key="9">
    <source>
        <dbReference type="ARBA" id="ARBA00022777"/>
    </source>
</evidence>
<comment type="catalytic activity">
    <reaction evidence="14">
        <text>L-seryl-[protein] + ATP = O-phospho-L-seryl-[protein] + ADP + H(+)</text>
        <dbReference type="Rhea" id="RHEA:17989"/>
        <dbReference type="Rhea" id="RHEA-COMP:9863"/>
        <dbReference type="Rhea" id="RHEA-COMP:11604"/>
        <dbReference type="ChEBI" id="CHEBI:15378"/>
        <dbReference type="ChEBI" id="CHEBI:29999"/>
        <dbReference type="ChEBI" id="CHEBI:30616"/>
        <dbReference type="ChEBI" id="CHEBI:83421"/>
        <dbReference type="ChEBI" id="CHEBI:456216"/>
        <dbReference type="EC" id="2.7.11.1"/>
    </reaction>
</comment>
<comment type="similarity">
    <text evidence="12">Belongs to the protein kinase superfamily. Ser/Thr protein kinase family. CDPK subfamily.</text>
</comment>
<comment type="cofactor">
    <cofactor evidence="1">
        <name>Mg(2+)</name>
        <dbReference type="ChEBI" id="CHEBI:18420"/>
    </cofactor>
</comment>
<dbReference type="Proteomes" id="UP000654075">
    <property type="component" value="Unassembled WGS sequence"/>
</dbReference>
<dbReference type="InterPro" id="IPR000719">
    <property type="entry name" value="Prot_kinase_dom"/>
</dbReference>
<dbReference type="SUPFAM" id="SSF56112">
    <property type="entry name" value="Protein kinase-like (PK-like)"/>
    <property type="match status" value="1"/>
</dbReference>
<evidence type="ECO:0000256" key="11">
    <source>
        <dbReference type="ARBA" id="ARBA00022840"/>
    </source>
</evidence>